<feature type="signal peptide" evidence="1">
    <location>
        <begin position="1"/>
        <end position="23"/>
    </location>
</feature>
<evidence type="ECO:0000313" key="2">
    <source>
        <dbReference type="EMBL" id="NVE95042.1"/>
    </source>
</evidence>
<dbReference type="EMBL" id="JABWTA010000001">
    <property type="protein sequence ID" value="NVE95042.1"/>
    <property type="molecule type" value="Genomic_DNA"/>
</dbReference>
<dbReference type="Proteomes" id="UP000546031">
    <property type="component" value="Unassembled WGS sequence"/>
</dbReference>
<evidence type="ECO:0008006" key="4">
    <source>
        <dbReference type="Google" id="ProtNLM"/>
    </source>
</evidence>
<comment type="caution">
    <text evidence="2">The sequence shown here is derived from an EMBL/GenBank/DDBJ whole genome shotgun (WGS) entry which is preliminary data.</text>
</comment>
<proteinExistence type="predicted"/>
<feature type="chain" id="PRO_5032838674" description="DUF1311 domain-containing protein" evidence="1">
    <location>
        <begin position="24"/>
        <end position="131"/>
    </location>
</feature>
<keyword evidence="1" id="KW-0732">Signal</keyword>
<sequence>MIGRISLALIPAAVLLAATGAQAEESPIEALYVEAMECRVAGKVVQGLPRSDEPSQEELDLVAQSEAVEASYANTARWLGSKIGKDALRVKTEYAIAMLGVARKILENERASIDYARTAVSCAKAIQEAEA</sequence>
<keyword evidence="3" id="KW-1185">Reference proteome</keyword>
<evidence type="ECO:0000256" key="1">
    <source>
        <dbReference type="SAM" id="SignalP"/>
    </source>
</evidence>
<accession>A0A850HI35</accession>
<protein>
    <recommendedName>
        <fullName evidence="4">DUF1311 domain-containing protein</fullName>
    </recommendedName>
</protein>
<dbReference type="AlphaFoldDB" id="A0A850HI35"/>
<reference evidence="2 3" key="1">
    <citation type="submission" date="2020-06" db="EMBL/GenBank/DDBJ databases">
        <title>Altererythrobacter lutimaris sp. nov., a marine bacterium isolated from a tidal flat.</title>
        <authorList>
            <person name="Kim D."/>
            <person name="Yoo Y."/>
            <person name="Kim J.-J."/>
        </authorList>
    </citation>
    <scope>NUCLEOTIDE SEQUENCE [LARGE SCALE GENOMIC DNA]</scope>
    <source>
        <strain evidence="2 3">JGD-16</strain>
    </source>
</reference>
<name>A0A850HI35_9SPHN</name>
<evidence type="ECO:0000313" key="3">
    <source>
        <dbReference type="Proteomes" id="UP000546031"/>
    </source>
</evidence>
<dbReference type="RefSeq" id="WP_176273247.1">
    <property type="nucleotide sequence ID" value="NZ_JABWTA010000001.1"/>
</dbReference>
<gene>
    <name evidence="2" type="ORF">HUO12_09050</name>
</gene>
<organism evidence="2 3">
    <name type="scientific">Altererythrobacter lutimaris</name>
    <dbReference type="NCBI Taxonomy" id="2743979"/>
    <lineage>
        <taxon>Bacteria</taxon>
        <taxon>Pseudomonadati</taxon>
        <taxon>Pseudomonadota</taxon>
        <taxon>Alphaproteobacteria</taxon>
        <taxon>Sphingomonadales</taxon>
        <taxon>Erythrobacteraceae</taxon>
        <taxon>Altererythrobacter</taxon>
    </lineage>
</organism>